<organism evidence="1 2">
    <name type="scientific">Tagetes erecta</name>
    <name type="common">African marigold</name>
    <dbReference type="NCBI Taxonomy" id="13708"/>
    <lineage>
        <taxon>Eukaryota</taxon>
        <taxon>Viridiplantae</taxon>
        <taxon>Streptophyta</taxon>
        <taxon>Embryophyta</taxon>
        <taxon>Tracheophyta</taxon>
        <taxon>Spermatophyta</taxon>
        <taxon>Magnoliopsida</taxon>
        <taxon>eudicotyledons</taxon>
        <taxon>Gunneridae</taxon>
        <taxon>Pentapetalae</taxon>
        <taxon>asterids</taxon>
        <taxon>campanulids</taxon>
        <taxon>Asterales</taxon>
        <taxon>Asteraceae</taxon>
        <taxon>Asteroideae</taxon>
        <taxon>Heliantheae alliance</taxon>
        <taxon>Tageteae</taxon>
        <taxon>Tagetes</taxon>
    </lineage>
</organism>
<keyword evidence="2" id="KW-1185">Reference proteome</keyword>
<accession>A0AAD8L814</accession>
<name>A0AAD8L814_TARER</name>
<dbReference type="Proteomes" id="UP001229421">
    <property type="component" value="Unassembled WGS sequence"/>
</dbReference>
<comment type="caution">
    <text evidence="1">The sequence shown here is derived from an EMBL/GenBank/DDBJ whole genome shotgun (WGS) entry which is preliminary data.</text>
</comment>
<evidence type="ECO:0000313" key="1">
    <source>
        <dbReference type="EMBL" id="KAK1433572.1"/>
    </source>
</evidence>
<protein>
    <submittedName>
        <fullName evidence="1">Uncharacterized protein</fullName>
    </submittedName>
</protein>
<gene>
    <name evidence="1" type="ORF">QVD17_10484</name>
</gene>
<proteinExistence type="predicted"/>
<evidence type="ECO:0000313" key="2">
    <source>
        <dbReference type="Proteomes" id="UP001229421"/>
    </source>
</evidence>
<dbReference type="EMBL" id="JAUHHV010000002">
    <property type="protein sequence ID" value="KAK1433572.1"/>
    <property type="molecule type" value="Genomic_DNA"/>
</dbReference>
<reference evidence="1" key="1">
    <citation type="journal article" date="2023" name="bioRxiv">
        <title>Improved chromosome-level genome assembly for marigold (Tagetes erecta).</title>
        <authorList>
            <person name="Jiang F."/>
            <person name="Yuan L."/>
            <person name="Wang S."/>
            <person name="Wang H."/>
            <person name="Xu D."/>
            <person name="Wang A."/>
            <person name="Fan W."/>
        </authorList>
    </citation>
    <scope>NUCLEOTIDE SEQUENCE</scope>
    <source>
        <strain evidence="1">WSJ</strain>
        <tissue evidence="1">Leaf</tissue>
    </source>
</reference>
<sequence>MGMRVSYITSKKLDRQIKTKSLGWVGCETAKPRMGVGTPDVRALILPLKARSRHLHLHQYFTHPSTRG</sequence>
<dbReference type="AlphaFoldDB" id="A0AAD8L814"/>